<dbReference type="STRING" id="317619.GCA_000332315_01329"/>
<evidence type="ECO:0000256" key="2">
    <source>
        <dbReference type="SAM" id="Phobius"/>
    </source>
</evidence>
<proteinExistence type="predicted"/>
<sequence>MSQRRLQRSRQPWVWITLLGVGAIAACGAAPEAGLDSMASSPSQASRAELAPTEALAPGASDVATGNVATGAVAGEAQPLTAKGSSADTSPRAAPQLIKTAELNLEVANTRDAVASLVQQVRQQQGDVLQLEDQVPLRENLPHFAYVQVRVPQDRLDRTLEQLSSLGEVTQQRLSVEDVANQLVDFEARLRNLKKAEEMTLGIMERSGDVADILQVSQELARIREQIEQINGQLQRLQVQVAYSTINIYLTEPVASVIPPRGDWRGDLTLAWRRSTRSLGQFTQGLVVLAIWLVVYSPYWLVLGGGYLWLYRVLRRRSQP</sequence>
<reference evidence="4" key="1">
    <citation type="submission" date="2012-04" db="EMBL/GenBank/DDBJ databases">
        <authorList>
            <person name="Borisov I.G."/>
            <person name="Ivanikova N.V."/>
            <person name="Pinevich A.V."/>
        </authorList>
    </citation>
    <scope>NUCLEOTIDE SEQUENCE</scope>
    <source>
        <strain evidence="4">CALU 1027</strain>
    </source>
</reference>
<dbReference type="Pfam" id="PF14257">
    <property type="entry name" value="DUF4349"/>
    <property type="match status" value="1"/>
</dbReference>
<organism evidence="4 5">
    <name type="scientific">Prochlorothrix hollandica PCC 9006 = CALU 1027</name>
    <dbReference type="NCBI Taxonomy" id="317619"/>
    <lineage>
        <taxon>Bacteria</taxon>
        <taxon>Bacillati</taxon>
        <taxon>Cyanobacteriota</taxon>
        <taxon>Cyanophyceae</taxon>
        <taxon>Prochlorotrichales</taxon>
        <taxon>Prochlorotrichaceae</taxon>
        <taxon>Prochlorothrix</taxon>
    </lineage>
</organism>
<keyword evidence="2" id="KW-0812">Transmembrane</keyword>
<dbReference type="AlphaFoldDB" id="A0A0M2PP69"/>
<gene>
    <name evidence="4" type="ORF">PROH_19275</name>
</gene>
<feature type="coiled-coil region" evidence="1">
    <location>
        <begin position="176"/>
        <end position="240"/>
    </location>
</feature>
<keyword evidence="1" id="KW-0175">Coiled coil</keyword>
<evidence type="ECO:0000259" key="3">
    <source>
        <dbReference type="Pfam" id="PF14257"/>
    </source>
</evidence>
<name>A0A0M2PP69_PROHO</name>
<protein>
    <recommendedName>
        <fullName evidence="3">DUF4349 domain-containing protein</fullName>
    </recommendedName>
</protein>
<accession>A0A0M2PP69</accession>
<evidence type="ECO:0000313" key="5">
    <source>
        <dbReference type="Proteomes" id="UP000034681"/>
    </source>
</evidence>
<comment type="caution">
    <text evidence="4">The sequence shown here is derived from an EMBL/GenBank/DDBJ whole genome shotgun (WGS) entry which is preliminary data.</text>
</comment>
<dbReference type="PROSITE" id="PS51257">
    <property type="entry name" value="PROKAR_LIPOPROTEIN"/>
    <property type="match status" value="1"/>
</dbReference>
<keyword evidence="5" id="KW-1185">Reference proteome</keyword>
<dbReference type="Proteomes" id="UP000034681">
    <property type="component" value="Unassembled WGS sequence"/>
</dbReference>
<keyword evidence="2" id="KW-1133">Transmembrane helix</keyword>
<evidence type="ECO:0000256" key="1">
    <source>
        <dbReference type="SAM" id="Coils"/>
    </source>
</evidence>
<feature type="domain" description="DUF4349" evidence="3">
    <location>
        <begin position="96"/>
        <end position="311"/>
    </location>
</feature>
<dbReference type="EMBL" id="AJTX02000009">
    <property type="protein sequence ID" value="KKI98380.1"/>
    <property type="molecule type" value="Genomic_DNA"/>
</dbReference>
<dbReference type="eggNOG" id="COG1196">
    <property type="taxonomic scope" value="Bacteria"/>
</dbReference>
<dbReference type="InterPro" id="IPR025645">
    <property type="entry name" value="DUF4349"/>
</dbReference>
<keyword evidence="2" id="KW-0472">Membrane</keyword>
<feature type="transmembrane region" description="Helical" evidence="2">
    <location>
        <begin position="286"/>
        <end position="310"/>
    </location>
</feature>
<evidence type="ECO:0000313" key="4">
    <source>
        <dbReference type="EMBL" id="KKI98380.1"/>
    </source>
</evidence>